<dbReference type="Pfam" id="PF01121">
    <property type="entry name" value="CoaE"/>
    <property type="match status" value="1"/>
</dbReference>
<evidence type="ECO:0000256" key="2">
    <source>
        <dbReference type="ARBA" id="ARBA00022741"/>
    </source>
</evidence>
<keyword evidence="3 5" id="KW-0067">ATP-binding</keyword>
<feature type="binding site" evidence="5">
    <location>
        <begin position="10"/>
        <end position="15"/>
    </location>
    <ligand>
        <name>ATP</name>
        <dbReference type="ChEBI" id="CHEBI:30616"/>
    </ligand>
</feature>
<reference evidence="8" key="1">
    <citation type="journal article" date="2019" name="Int. J. Syst. Evol. Microbiol.">
        <title>The Global Catalogue of Microorganisms (GCM) 10K type strain sequencing project: providing services to taxonomists for standard genome sequencing and annotation.</title>
        <authorList>
            <consortium name="The Broad Institute Genomics Platform"/>
            <consortium name="The Broad Institute Genome Sequencing Center for Infectious Disease"/>
            <person name="Wu L."/>
            <person name="Ma J."/>
        </authorList>
    </citation>
    <scope>NUCLEOTIDE SEQUENCE [LARGE SCALE GENOMIC DNA]</scope>
    <source>
        <strain evidence="8">KCTC 52237</strain>
    </source>
</reference>
<evidence type="ECO:0000313" key="8">
    <source>
        <dbReference type="Proteomes" id="UP001595555"/>
    </source>
</evidence>
<dbReference type="RefSeq" id="WP_378114889.1">
    <property type="nucleotide sequence ID" value="NZ_JBHRTF010000001.1"/>
</dbReference>
<comment type="similarity">
    <text evidence="1 5">Belongs to the CoaE family.</text>
</comment>
<dbReference type="EMBL" id="JBHRTF010000001">
    <property type="protein sequence ID" value="MFC3113980.1"/>
    <property type="molecule type" value="Genomic_DNA"/>
</dbReference>
<evidence type="ECO:0000256" key="1">
    <source>
        <dbReference type="ARBA" id="ARBA00009018"/>
    </source>
</evidence>
<keyword evidence="2 5" id="KW-0547">Nucleotide-binding</keyword>
<keyword evidence="5 7" id="KW-0808">Transferase</keyword>
<dbReference type="PANTHER" id="PTHR10695:SF46">
    <property type="entry name" value="BIFUNCTIONAL COENZYME A SYNTHASE-RELATED"/>
    <property type="match status" value="1"/>
</dbReference>
<evidence type="ECO:0000256" key="4">
    <source>
        <dbReference type="ARBA" id="ARBA00022993"/>
    </source>
</evidence>
<keyword evidence="8" id="KW-1185">Reference proteome</keyword>
<dbReference type="Proteomes" id="UP001595555">
    <property type="component" value="Unassembled WGS sequence"/>
</dbReference>
<dbReference type="PROSITE" id="PS51219">
    <property type="entry name" value="DPCK"/>
    <property type="match status" value="1"/>
</dbReference>
<keyword evidence="5 7" id="KW-0418">Kinase</keyword>
<accession>A0ABV7F8X4</accession>
<dbReference type="InterPro" id="IPR027417">
    <property type="entry name" value="P-loop_NTPase"/>
</dbReference>
<name>A0ABV7F8X4_9GAMM</name>
<organism evidence="7 8">
    <name type="scientific">Cellvibrio fontiphilus</name>
    <dbReference type="NCBI Taxonomy" id="1815559"/>
    <lineage>
        <taxon>Bacteria</taxon>
        <taxon>Pseudomonadati</taxon>
        <taxon>Pseudomonadota</taxon>
        <taxon>Gammaproteobacteria</taxon>
        <taxon>Cellvibrionales</taxon>
        <taxon>Cellvibrionaceae</taxon>
        <taxon>Cellvibrio</taxon>
    </lineage>
</organism>
<protein>
    <recommendedName>
        <fullName evidence="5 6">Dephospho-CoA kinase</fullName>
        <ecNumber evidence="5 6">2.7.1.24</ecNumber>
    </recommendedName>
    <alternativeName>
        <fullName evidence="5">Dephosphocoenzyme A kinase</fullName>
    </alternativeName>
</protein>
<comment type="subcellular location">
    <subcellularLocation>
        <location evidence="5">Cytoplasm</location>
    </subcellularLocation>
</comment>
<dbReference type="InterPro" id="IPR001977">
    <property type="entry name" value="Depp_CoAkinase"/>
</dbReference>
<gene>
    <name evidence="5 7" type="primary">coaE</name>
    <name evidence="7" type="ORF">ACFODX_00325</name>
</gene>
<comment type="pathway">
    <text evidence="5">Cofactor biosynthesis; coenzyme A biosynthesis; CoA from (R)-pantothenate: step 5/5.</text>
</comment>
<dbReference type="HAMAP" id="MF_00376">
    <property type="entry name" value="Dephospho_CoA_kinase"/>
    <property type="match status" value="1"/>
</dbReference>
<dbReference type="EC" id="2.7.1.24" evidence="5 6"/>
<dbReference type="NCBIfam" id="TIGR00152">
    <property type="entry name" value="dephospho-CoA kinase"/>
    <property type="match status" value="1"/>
</dbReference>
<evidence type="ECO:0000256" key="3">
    <source>
        <dbReference type="ARBA" id="ARBA00022840"/>
    </source>
</evidence>
<dbReference type="PANTHER" id="PTHR10695">
    <property type="entry name" value="DEPHOSPHO-COA KINASE-RELATED"/>
    <property type="match status" value="1"/>
</dbReference>
<comment type="catalytic activity">
    <reaction evidence="5">
        <text>3'-dephospho-CoA + ATP = ADP + CoA + H(+)</text>
        <dbReference type="Rhea" id="RHEA:18245"/>
        <dbReference type="ChEBI" id="CHEBI:15378"/>
        <dbReference type="ChEBI" id="CHEBI:30616"/>
        <dbReference type="ChEBI" id="CHEBI:57287"/>
        <dbReference type="ChEBI" id="CHEBI:57328"/>
        <dbReference type="ChEBI" id="CHEBI:456216"/>
        <dbReference type="EC" id="2.7.1.24"/>
    </reaction>
</comment>
<dbReference type="CDD" id="cd02022">
    <property type="entry name" value="DPCK"/>
    <property type="match status" value="1"/>
</dbReference>
<evidence type="ECO:0000256" key="5">
    <source>
        <dbReference type="HAMAP-Rule" id="MF_00376"/>
    </source>
</evidence>
<dbReference type="SUPFAM" id="SSF52540">
    <property type="entry name" value="P-loop containing nucleoside triphosphate hydrolases"/>
    <property type="match status" value="1"/>
</dbReference>
<evidence type="ECO:0000313" key="7">
    <source>
        <dbReference type="EMBL" id="MFC3113980.1"/>
    </source>
</evidence>
<dbReference type="GO" id="GO:0004140">
    <property type="term" value="F:dephospho-CoA kinase activity"/>
    <property type="evidence" value="ECO:0007669"/>
    <property type="project" value="UniProtKB-EC"/>
</dbReference>
<keyword evidence="5" id="KW-0963">Cytoplasm</keyword>
<sequence length="202" mass="22864">MIVGLTGGIGSGKSLVASRFVNHKITIVNADILARDVVAKGSPALAEISLHFGQDILDAESNLNRRKLRDIIFNSPAEKHWLEALLHPLINAEIRRQLKASTSDYTILESPLLLETEQYKLVDRILVVDASEHIQIERASQRDNSDPQHIKQIMATQLNRQERCARAHDIIQNHGSIDELYQQVDKLHQLYLEITQTQHTDN</sequence>
<dbReference type="Gene3D" id="3.40.50.300">
    <property type="entry name" value="P-loop containing nucleotide triphosphate hydrolases"/>
    <property type="match status" value="1"/>
</dbReference>
<evidence type="ECO:0000256" key="6">
    <source>
        <dbReference type="NCBIfam" id="TIGR00152"/>
    </source>
</evidence>
<keyword evidence="4 5" id="KW-0173">Coenzyme A biosynthesis</keyword>
<comment type="caution">
    <text evidence="7">The sequence shown here is derived from an EMBL/GenBank/DDBJ whole genome shotgun (WGS) entry which is preliminary data.</text>
</comment>
<comment type="function">
    <text evidence="5">Catalyzes the phosphorylation of the 3'-hydroxyl group of dephosphocoenzyme A to form coenzyme A.</text>
</comment>
<proteinExistence type="inferred from homology"/>